<feature type="transmembrane region" description="Helical" evidence="7">
    <location>
        <begin position="130"/>
        <end position="156"/>
    </location>
</feature>
<keyword evidence="9" id="KW-0645">Protease</keyword>
<dbReference type="Gene3D" id="1.20.1540.10">
    <property type="entry name" value="Rhomboid-like"/>
    <property type="match status" value="1"/>
</dbReference>
<feature type="domain" description="Peptidase S54 rhomboid" evidence="8">
    <location>
        <begin position="128"/>
        <end position="275"/>
    </location>
</feature>
<evidence type="ECO:0000256" key="2">
    <source>
        <dbReference type="ARBA" id="ARBA00009045"/>
    </source>
</evidence>
<dbReference type="InterPro" id="IPR035952">
    <property type="entry name" value="Rhomboid-like_sf"/>
</dbReference>
<feature type="transmembrane region" description="Helical" evidence="7">
    <location>
        <begin position="193"/>
        <end position="210"/>
    </location>
</feature>
<dbReference type="GO" id="GO:0006508">
    <property type="term" value="P:proteolysis"/>
    <property type="evidence" value="ECO:0007669"/>
    <property type="project" value="UniProtKB-KW"/>
</dbReference>
<keyword evidence="3 7" id="KW-0812">Transmembrane</keyword>
<dbReference type="PANTHER" id="PTHR43731">
    <property type="entry name" value="RHOMBOID PROTEASE"/>
    <property type="match status" value="1"/>
</dbReference>
<comment type="similarity">
    <text evidence="2">Belongs to the peptidase S54 family.</text>
</comment>
<keyword evidence="4" id="KW-0378">Hydrolase</keyword>
<dbReference type="InterPro" id="IPR022764">
    <property type="entry name" value="Peptidase_S54_rhomboid_dom"/>
</dbReference>
<feature type="transmembrane region" description="Helical" evidence="7">
    <location>
        <begin position="217"/>
        <end position="240"/>
    </location>
</feature>
<evidence type="ECO:0000256" key="6">
    <source>
        <dbReference type="ARBA" id="ARBA00023136"/>
    </source>
</evidence>
<keyword evidence="10" id="KW-1185">Reference proteome</keyword>
<reference evidence="9 10" key="1">
    <citation type="submission" date="2023-09" db="EMBL/GenBank/DDBJ databases">
        <title>Microbacterium fusihabitans sp. nov., Microbacterium phycihabitans sp. nov., and Microbacterium cervinum sp. nov., isolated from dried seaweeds of beach.</title>
        <authorList>
            <person name="Lee S.D."/>
        </authorList>
    </citation>
    <scope>NUCLEOTIDE SEQUENCE [LARGE SCALE GENOMIC DNA]</scope>
    <source>
        <strain evidence="9 10">KSW2-29</strain>
    </source>
</reference>
<evidence type="ECO:0000256" key="4">
    <source>
        <dbReference type="ARBA" id="ARBA00022801"/>
    </source>
</evidence>
<evidence type="ECO:0000256" key="5">
    <source>
        <dbReference type="ARBA" id="ARBA00022989"/>
    </source>
</evidence>
<organism evidence="9 10">
    <name type="scientific">Microbacterium phycohabitans</name>
    <dbReference type="NCBI Taxonomy" id="3075993"/>
    <lineage>
        <taxon>Bacteria</taxon>
        <taxon>Bacillati</taxon>
        <taxon>Actinomycetota</taxon>
        <taxon>Actinomycetes</taxon>
        <taxon>Micrococcales</taxon>
        <taxon>Microbacteriaceae</taxon>
        <taxon>Microbacterium</taxon>
    </lineage>
</organism>
<dbReference type="InterPro" id="IPR050925">
    <property type="entry name" value="Rhomboid_protease_S54"/>
</dbReference>
<gene>
    <name evidence="9" type="ORF">RWH44_07250</name>
</gene>
<dbReference type="Pfam" id="PF01694">
    <property type="entry name" value="Rhomboid"/>
    <property type="match status" value="1"/>
</dbReference>
<name>A0ABU3SL95_9MICO</name>
<evidence type="ECO:0000256" key="3">
    <source>
        <dbReference type="ARBA" id="ARBA00022692"/>
    </source>
</evidence>
<dbReference type="SUPFAM" id="SSF144091">
    <property type="entry name" value="Rhomboid-like"/>
    <property type="match status" value="1"/>
</dbReference>
<proteinExistence type="inferred from homology"/>
<feature type="transmembrane region" description="Helical" evidence="7">
    <location>
        <begin position="168"/>
        <end position="187"/>
    </location>
</feature>
<accession>A0ABU3SL95</accession>
<evidence type="ECO:0000313" key="10">
    <source>
        <dbReference type="Proteomes" id="UP001261125"/>
    </source>
</evidence>
<evidence type="ECO:0000256" key="7">
    <source>
        <dbReference type="SAM" id="Phobius"/>
    </source>
</evidence>
<protein>
    <submittedName>
        <fullName evidence="9">Rhomboid family intramembrane serine protease</fullName>
    </submittedName>
</protein>
<evidence type="ECO:0000259" key="8">
    <source>
        <dbReference type="Pfam" id="PF01694"/>
    </source>
</evidence>
<keyword evidence="6 7" id="KW-0472">Membrane</keyword>
<evidence type="ECO:0000313" key="9">
    <source>
        <dbReference type="EMBL" id="MDU0345499.1"/>
    </source>
</evidence>
<evidence type="ECO:0000256" key="1">
    <source>
        <dbReference type="ARBA" id="ARBA00004141"/>
    </source>
</evidence>
<dbReference type="EMBL" id="JAWDIT010000002">
    <property type="protein sequence ID" value="MDU0345499.1"/>
    <property type="molecule type" value="Genomic_DNA"/>
</dbReference>
<feature type="transmembrane region" description="Helical" evidence="7">
    <location>
        <begin position="252"/>
        <end position="274"/>
    </location>
</feature>
<sequence>MSTTDEFRRNSDNFCYRHPDRQSFVLCQRCMRTVCSECRTPAAVGVICPECMAQQRAAQTPSQKKAERRWASRPMSVVSSGRPTMTLGIIAVTGLVYIIGLIPGVGGVLSDLLAFNSFFLLPQAGLLQPWRLLTVALVHGSFLHMALNMLALWFIGRSLEPLLGRARFLILYLLGALGGSVAVALLAPGVWTVGASGAIFALFGALLVIGRHLGADIRVIAILIGINFAWPFVLAGINAIGSGDFASSLSAIGISWQAHLGGLVTGAVVGVIYSRTRAQRQRGLQIGLLVAFTVVLIALLAIPAVAYL</sequence>
<keyword evidence="5 7" id="KW-1133">Transmembrane helix</keyword>
<feature type="transmembrane region" description="Helical" evidence="7">
    <location>
        <begin position="85"/>
        <end position="110"/>
    </location>
</feature>
<dbReference type="GO" id="GO:0008233">
    <property type="term" value="F:peptidase activity"/>
    <property type="evidence" value="ECO:0007669"/>
    <property type="project" value="UniProtKB-KW"/>
</dbReference>
<dbReference type="PANTHER" id="PTHR43731:SF14">
    <property type="entry name" value="PRESENILIN-ASSOCIATED RHOMBOID-LIKE PROTEIN, MITOCHONDRIAL"/>
    <property type="match status" value="1"/>
</dbReference>
<dbReference type="RefSeq" id="WP_298870135.1">
    <property type="nucleotide sequence ID" value="NZ_JAWDIT010000002.1"/>
</dbReference>
<comment type="caution">
    <text evidence="9">The sequence shown here is derived from an EMBL/GenBank/DDBJ whole genome shotgun (WGS) entry which is preliminary data.</text>
</comment>
<dbReference type="Proteomes" id="UP001261125">
    <property type="component" value="Unassembled WGS sequence"/>
</dbReference>
<feature type="transmembrane region" description="Helical" evidence="7">
    <location>
        <begin position="286"/>
        <end position="307"/>
    </location>
</feature>
<comment type="subcellular location">
    <subcellularLocation>
        <location evidence="1">Membrane</location>
        <topology evidence="1">Multi-pass membrane protein</topology>
    </subcellularLocation>
</comment>